<keyword evidence="10" id="KW-1185">Reference proteome</keyword>
<feature type="signal peptide" evidence="8">
    <location>
        <begin position="1"/>
        <end position="25"/>
    </location>
</feature>
<gene>
    <name evidence="9" type="ORF">SAPINGB_P003076</name>
</gene>
<dbReference type="Proteomes" id="UP000398389">
    <property type="component" value="Unassembled WGS sequence"/>
</dbReference>
<evidence type="ECO:0000256" key="2">
    <source>
        <dbReference type="ARBA" id="ARBA00008773"/>
    </source>
</evidence>
<dbReference type="SUPFAM" id="SSF51445">
    <property type="entry name" value="(Trans)glycosidases"/>
    <property type="match status" value="1"/>
</dbReference>
<dbReference type="Gene3D" id="3.20.20.80">
    <property type="entry name" value="Glycosidases"/>
    <property type="match status" value="1"/>
</dbReference>
<protein>
    <recommendedName>
        <fullName evidence="11">Glycoside hydrolase family 17 protein</fullName>
    </recommendedName>
</protein>
<dbReference type="PANTHER" id="PTHR16631">
    <property type="entry name" value="GLUCAN 1,3-BETA-GLUCOSIDASE"/>
    <property type="match status" value="1"/>
</dbReference>
<proteinExistence type="inferred from homology"/>
<comment type="similarity">
    <text evidence="2">Belongs to the glycosyl hydrolase 17 family.</text>
</comment>
<dbReference type="GO" id="GO:0071555">
    <property type="term" value="P:cell wall organization"/>
    <property type="evidence" value="ECO:0007669"/>
    <property type="project" value="TreeGrafter"/>
</dbReference>
<dbReference type="GO" id="GO:0009986">
    <property type="term" value="C:cell surface"/>
    <property type="evidence" value="ECO:0007669"/>
    <property type="project" value="TreeGrafter"/>
</dbReference>
<keyword evidence="7" id="KW-0326">Glycosidase</keyword>
<feature type="chain" id="PRO_5022726729" description="Glycoside hydrolase family 17 protein" evidence="8">
    <location>
        <begin position="26"/>
        <end position="362"/>
    </location>
</feature>
<evidence type="ECO:0008006" key="11">
    <source>
        <dbReference type="Google" id="ProtNLM"/>
    </source>
</evidence>
<evidence type="ECO:0000256" key="4">
    <source>
        <dbReference type="ARBA" id="ARBA00022525"/>
    </source>
</evidence>
<dbReference type="OrthoDB" id="4082933at2759"/>
<keyword evidence="4" id="KW-0964">Secreted</keyword>
<organism evidence="9 10">
    <name type="scientific">Magnusiomyces paraingens</name>
    <dbReference type="NCBI Taxonomy" id="2606893"/>
    <lineage>
        <taxon>Eukaryota</taxon>
        <taxon>Fungi</taxon>
        <taxon>Dikarya</taxon>
        <taxon>Ascomycota</taxon>
        <taxon>Saccharomycotina</taxon>
        <taxon>Dipodascomycetes</taxon>
        <taxon>Dipodascales</taxon>
        <taxon>Dipodascaceae</taxon>
        <taxon>Magnusiomyces</taxon>
    </lineage>
</organism>
<dbReference type="GO" id="GO:0005576">
    <property type="term" value="C:extracellular region"/>
    <property type="evidence" value="ECO:0007669"/>
    <property type="project" value="TreeGrafter"/>
</dbReference>
<sequence length="362" mass="40237">MTLHSKMIFGLLFLFSSALTGVVESAPTSAMEDRLSHSFSHFPKHANTTPEYPIHQHGQVIQEKQLHARSPWSIPNVINRFVQASDPGPNNVVNFVPPFITYSTINNDFSCKGYDQVFGEFLQIKAKGIKGVRVYGVDCNSYWTVQPAARALGLKIMQGFWITQAGTWSINQAVTDLVNWIKYYNGNNWDLIDSIIVGNEAVTAGWIDAHQLLGKIRDVRGQLRQAGYVGPISTAEIPSVYMQNPFLCVGDDTIDFVGVNAHPYFDSGKRYDQAGEFMQSQIDVVSQACQGKAVKIVETGYPSGGNVHGNQAPSPHGQAVAITQIYNVLKGDVVMFTMYDDYWKSPGPFNIEQKFGMFWLLP</sequence>
<evidence type="ECO:0000256" key="6">
    <source>
        <dbReference type="ARBA" id="ARBA00022801"/>
    </source>
</evidence>
<comment type="subcellular location">
    <subcellularLocation>
        <location evidence="1">Secreted</location>
        <location evidence="1">Cell wall</location>
    </subcellularLocation>
</comment>
<evidence type="ECO:0000256" key="3">
    <source>
        <dbReference type="ARBA" id="ARBA00022512"/>
    </source>
</evidence>
<dbReference type="InterPro" id="IPR050732">
    <property type="entry name" value="Beta-glucan_modifiers"/>
</dbReference>
<reference evidence="9 10" key="1">
    <citation type="submission" date="2019-09" db="EMBL/GenBank/DDBJ databases">
        <authorList>
            <person name="Brejova B."/>
        </authorList>
    </citation>
    <scope>NUCLEOTIDE SEQUENCE [LARGE SCALE GENOMIC DNA]</scope>
</reference>
<dbReference type="GeneID" id="43581894"/>
<dbReference type="GO" id="GO:0042973">
    <property type="term" value="F:glucan endo-1,3-beta-D-glucosidase activity"/>
    <property type="evidence" value="ECO:0007669"/>
    <property type="project" value="TreeGrafter"/>
</dbReference>
<dbReference type="InterPro" id="IPR017853">
    <property type="entry name" value="GH"/>
</dbReference>
<evidence type="ECO:0000313" key="9">
    <source>
        <dbReference type="EMBL" id="VVT51378.1"/>
    </source>
</evidence>
<name>A0A5E8BNY3_9ASCO</name>
<evidence type="ECO:0000256" key="5">
    <source>
        <dbReference type="ARBA" id="ARBA00022729"/>
    </source>
</evidence>
<evidence type="ECO:0000256" key="7">
    <source>
        <dbReference type="ARBA" id="ARBA00023295"/>
    </source>
</evidence>
<accession>A0A5E8BNY3</accession>
<evidence type="ECO:0000256" key="8">
    <source>
        <dbReference type="SAM" id="SignalP"/>
    </source>
</evidence>
<evidence type="ECO:0000256" key="1">
    <source>
        <dbReference type="ARBA" id="ARBA00004191"/>
    </source>
</evidence>
<dbReference type="EMBL" id="CABVLU010000002">
    <property type="protein sequence ID" value="VVT51378.1"/>
    <property type="molecule type" value="Genomic_DNA"/>
</dbReference>
<dbReference type="RefSeq" id="XP_031853685.1">
    <property type="nucleotide sequence ID" value="XM_031997794.1"/>
</dbReference>
<dbReference type="PANTHER" id="PTHR16631:SF24">
    <property type="entry name" value="FAMILY 17 GLUCOSIDASE SCW11-RELATED"/>
    <property type="match status" value="1"/>
</dbReference>
<dbReference type="GO" id="GO:0009277">
    <property type="term" value="C:fungal-type cell wall"/>
    <property type="evidence" value="ECO:0007669"/>
    <property type="project" value="TreeGrafter"/>
</dbReference>
<keyword evidence="3" id="KW-0134">Cell wall</keyword>
<evidence type="ECO:0000313" key="10">
    <source>
        <dbReference type="Proteomes" id="UP000398389"/>
    </source>
</evidence>
<keyword evidence="6" id="KW-0378">Hydrolase</keyword>
<dbReference type="AlphaFoldDB" id="A0A5E8BNY3"/>
<keyword evidence="5 8" id="KW-0732">Signal</keyword>